<dbReference type="Pfam" id="PF13476">
    <property type="entry name" value="AAA_23"/>
    <property type="match status" value="1"/>
</dbReference>
<dbReference type="InterPro" id="IPR038729">
    <property type="entry name" value="Rad50/SbcC_AAA"/>
</dbReference>
<sequence length="1119" mass="128094">MNDRRDDDDETQVEYKPGSIVEVVMHNFMTHANAVIQPKPRLNIVVGANGTGKSTVLNAICLGLGGDPKLLGRADQLHSFVRHNCESGWIQITLAPHKGKETHVLKRVFTSDEANKKGICYINGRQAKLKELQKLVKEGYNISIDNLCTFLPQDRVGDFSGLTDQQRLIETQKTWAGQLCYQTHQELIEAEEKIVHSAGQVDTVKKEVESLQQQLEPMEREKERMEDRKRAEEQAKLLKQKLVWLDFEHTRDRAVQAKEDKVRAKAEMQAAQKDFQPLRDEVERLGTHVKTAEGVMRNMDATIQRHTADMKKQIDKFTKHDDEIETIMNDIMSLSQLRQKRKDEYKKCLEQLKALQESVAQAESKGELQQAFDEAALVAKNTRREYDNVRRTITALTEQFEEARQSAVTLQEKLARVRDHESQRRQAVLRADPNVAKIANYIEQHRNEFCRPVYGPIAAEITMKDQSFAEYLEFHTPNNVLKAFVVETKEDQKRLYDITTKVLKVPAVTTIHVKDGRLEPINRIYSEQKMQALYRDHGIAGYLDETFTCPDSVLQALRSYALVHQAIVGTEKAQANVDRHKLLDNLRAPEQPGGKPNRFCLFTRGQDRAFRYTVNTSRGGFTNMRQDDITKRANMLSTGANPQAEKDLQDRLEEAHREMEERRPALQEAQAQEVLLRDASQEAKVAWTHARSKVEALQKLELKVHRAELKLEDAESALNTEDEPEKEKLLKTLTNRQTNSIKALESHAQIRRQLMDCMVLQACATLDRRTSMAAQQIASAELKEKEEQFQALEDAAISLQEKYNRLRQQAKEKKAYAERFAPLQDENGNALPLKDQLEALEVITFEETEAALEEAEAVVNSIHENNGIFRQLEALQARYAEAKVRFDDLTVNKDSLLADINKKKSLWERKVSDNVAELDRKFGEYMKEMSCSGSIKLKRANVNEFNNFKDWGIEILVSFREGADAQVLSKHRHSGGERSVATILYLMALQDSMAAPFRCVDEINQGLDERNERLVFKRIVANSTSFRNNDPNDHPGQYFLITPKLLHDLEGMEEDGIDIHTVFNGAYNFQNPTDGDLMEYLSRVRSQRKRSATSAFDVEVNDENSSNGVRRPRHSRIHA</sequence>
<protein>
    <recommendedName>
        <fullName evidence="2">Structural maintenance of chromosomes protein 5</fullName>
    </recommendedName>
</protein>
<name>A0A1Z5JLE2_FISSO</name>
<organism evidence="7 8">
    <name type="scientific">Fistulifera solaris</name>
    <name type="common">Oleaginous diatom</name>
    <dbReference type="NCBI Taxonomy" id="1519565"/>
    <lineage>
        <taxon>Eukaryota</taxon>
        <taxon>Sar</taxon>
        <taxon>Stramenopiles</taxon>
        <taxon>Ochrophyta</taxon>
        <taxon>Bacillariophyta</taxon>
        <taxon>Bacillariophyceae</taxon>
        <taxon>Bacillariophycidae</taxon>
        <taxon>Naviculales</taxon>
        <taxon>Naviculaceae</taxon>
        <taxon>Fistulifera</taxon>
    </lineage>
</organism>
<accession>A0A1Z5JLE2</accession>
<reference evidence="7 8" key="1">
    <citation type="journal article" date="2015" name="Plant Cell">
        <title>Oil accumulation by the oleaginous diatom Fistulifera solaris as revealed by the genome and transcriptome.</title>
        <authorList>
            <person name="Tanaka T."/>
            <person name="Maeda Y."/>
            <person name="Veluchamy A."/>
            <person name="Tanaka M."/>
            <person name="Abida H."/>
            <person name="Marechal E."/>
            <person name="Bowler C."/>
            <person name="Muto M."/>
            <person name="Sunaga Y."/>
            <person name="Tanaka M."/>
            <person name="Yoshino T."/>
            <person name="Taniguchi T."/>
            <person name="Fukuda Y."/>
            <person name="Nemoto M."/>
            <person name="Matsumoto M."/>
            <person name="Wong P.S."/>
            <person name="Aburatani S."/>
            <person name="Fujibuchi W."/>
        </authorList>
    </citation>
    <scope>NUCLEOTIDE SEQUENCE [LARGE SCALE GENOMIC DNA]</scope>
    <source>
        <strain evidence="7 8">JPCC DA0580</strain>
    </source>
</reference>
<evidence type="ECO:0000256" key="5">
    <source>
        <dbReference type="SAM" id="MobiDB-lite"/>
    </source>
</evidence>
<evidence type="ECO:0000256" key="3">
    <source>
        <dbReference type="ARBA" id="ARBA00023054"/>
    </source>
</evidence>
<dbReference type="OrthoDB" id="10254973at2759"/>
<dbReference type="GO" id="GO:0016887">
    <property type="term" value="F:ATP hydrolysis activity"/>
    <property type="evidence" value="ECO:0007669"/>
    <property type="project" value="InterPro"/>
</dbReference>
<evidence type="ECO:0000256" key="4">
    <source>
        <dbReference type="SAM" id="Coils"/>
    </source>
</evidence>
<dbReference type="GO" id="GO:0000724">
    <property type="term" value="P:double-strand break repair via homologous recombination"/>
    <property type="evidence" value="ECO:0007669"/>
    <property type="project" value="TreeGrafter"/>
</dbReference>
<dbReference type="FunCoup" id="A0A1Z5JLE2">
    <property type="interactions" value="958"/>
</dbReference>
<dbReference type="EMBL" id="BDSP01000083">
    <property type="protein sequence ID" value="GAX14799.1"/>
    <property type="molecule type" value="Genomic_DNA"/>
</dbReference>
<dbReference type="GO" id="GO:0003697">
    <property type="term" value="F:single-stranded DNA binding"/>
    <property type="evidence" value="ECO:0007669"/>
    <property type="project" value="TreeGrafter"/>
</dbReference>
<feature type="domain" description="Rad50/SbcC-type AAA" evidence="6">
    <location>
        <begin position="23"/>
        <end position="240"/>
    </location>
</feature>
<evidence type="ECO:0000313" key="7">
    <source>
        <dbReference type="EMBL" id="GAX14799.1"/>
    </source>
</evidence>
<feature type="coiled-coil region" evidence="4">
    <location>
        <begin position="775"/>
        <end position="819"/>
    </location>
</feature>
<evidence type="ECO:0000259" key="6">
    <source>
        <dbReference type="Pfam" id="PF13476"/>
    </source>
</evidence>
<dbReference type="SUPFAM" id="SSF52540">
    <property type="entry name" value="P-loop containing nucleoside triphosphate hydrolases"/>
    <property type="match status" value="1"/>
</dbReference>
<evidence type="ECO:0000256" key="1">
    <source>
        <dbReference type="ARBA" id="ARBA00010171"/>
    </source>
</evidence>
<evidence type="ECO:0000256" key="2">
    <source>
        <dbReference type="ARBA" id="ARBA00018687"/>
    </source>
</evidence>
<dbReference type="Proteomes" id="UP000198406">
    <property type="component" value="Unassembled WGS sequence"/>
</dbReference>
<keyword evidence="3 4" id="KW-0175">Coiled coil</keyword>
<proteinExistence type="inferred from homology"/>
<keyword evidence="8" id="KW-1185">Reference proteome</keyword>
<comment type="caution">
    <text evidence="7">The sequence shown here is derived from an EMBL/GenBank/DDBJ whole genome shotgun (WGS) entry which is preliminary data.</text>
</comment>
<feature type="compositionally biased region" description="Basic residues" evidence="5">
    <location>
        <begin position="1110"/>
        <end position="1119"/>
    </location>
</feature>
<dbReference type="InterPro" id="IPR027417">
    <property type="entry name" value="P-loop_NTPase"/>
</dbReference>
<feature type="coiled-coil region" evidence="4">
    <location>
        <begin position="845"/>
        <end position="892"/>
    </location>
</feature>
<feature type="coiled-coil region" evidence="4">
    <location>
        <begin position="201"/>
        <end position="274"/>
    </location>
</feature>
<dbReference type="InParanoid" id="A0A1Z5JLE2"/>
<dbReference type="AlphaFoldDB" id="A0A1Z5JLE2"/>
<feature type="coiled-coil region" evidence="4">
    <location>
        <begin position="338"/>
        <end position="420"/>
    </location>
</feature>
<comment type="similarity">
    <text evidence="1">Belongs to the SMC family. SMC5 subfamily.</text>
</comment>
<dbReference type="PANTHER" id="PTHR45916:SF1">
    <property type="entry name" value="STRUCTURAL MAINTENANCE OF CHROMOSOMES PROTEIN 5"/>
    <property type="match status" value="1"/>
</dbReference>
<dbReference type="Gene3D" id="3.40.50.300">
    <property type="entry name" value="P-loop containing nucleotide triphosphate hydrolases"/>
    <property type="match status" value="2"/>
</dbReference>
<dbReference type="PANTHER" id="PTHR45916">
    <property type="entry name" value="STRUCTURAL MAINTENANCE OF CHROMOSOMES PROTEIN 5"/>
    <property type="match status" value="1"/>
</dbReference>
<feature type="coiled-coil region" evidence="4">
    <location>
        <begin position="649"/>
        <end position="717"/>
    </location>
</feature>
<gene>
    <name evidence="7" type="ORF">FisN_25Lh004</name>
</gene>
<dbReference type="GO" id="GO:0030915">
    <property type="term" value="C:Smc5-Smc6 complex"/>
    <property type="evidence" value="ECO:0007669"/>
    <property type="project" value="TreeGrafter"/>
</dbReference>
<evidence type="ECO:0000313" key="8">
    <source>
        <dbReference type="Proteomes" id="UP000198406"/>
    </source>
</evidence>
<feature type="region of interest" description="Disordered" evidence="5">
    <location>
        <begin position="1092"/>
        <end position="1119"/>
    </location>
</feature>
<dbReference type="GO" id="GO:0005634">
    <property type="term" value="C:nucleus"/>
    <property type="evidence" value="ECO:0007669"/>
    <property type="project" value="TreeGrafter"/>
</dbReference>